<feature type="region of interest" description="Disordered" evidence="10">
    <location>
        <begin position="145"/>
        <end position="193"/>
    </location>
</feature>
<dbReference type="GO" id="GO:0005634">
    <property type="term" value="C:nucleus"/>
    <property type="evidence" value="ECO:0007669"/>
    <property type="project" value="UniProtKB-SubCell"/>
</dbReference>
<proteinExistence type="predicted"/>
<evidence type="ECO:0000256" key="6">
    <source>
        <dbReference type="ARBA" id="ARBA00022843"/>
    </source>
</evidence>
<evidence type="ECO:0000259" key="11">
    <source>
        <dbReference type="Pfam" id="PF10497"/>
    </source>
</evidence>
<protein>
    <submittedName>
        <fullName evidence="13">Cell division cycle-associated protein 7 isoform X2</fullName>
    </submittedName>
</protein>
<evidence type="ECO:0000256" key="1">
    <source>
        <dbReference type="ARBA" id="ARBA00004123"/>
    </source>
</evidence>
<dbReference type="Proteomes" id="UP000515140">
    <property type="component" value="Unplaced"/>
</dbReference>
<evidence type="ECO:0000256" key="3">
    <source>
        <dbReference type="ARBA" id="ARBA00022490"/>
    </source>
</evidence>
<dbReference type="GO" id="GO:0006355">
    <property type="term" value="P:regulation of DNA-templated transcription"/>
    <property type="evidence" value="ECO:0007669"/>
    <property type="project" value="InterPro"/>
</dbReference>
<keyword evidence="12" id="KW-1185">Reference proteome</keyword>
<name>A0A6P5KRA8_PHACI</name>
<feature type="region of interest" description="Disordered" evidence="10">
    <location>
        <begin position="29"/>
        <end position="114"/>
    </location>
</feature>
<dbReference type="InterPro" id="IPR018866">
    <property type="entry name" value="Znf-4CXXC_R1"/>
</dbReference>
<evidence type="ECO:0000256" key="8">
    <source>
        <dbReference type="ARBA" id="ARBA00023163"/>
    </source>
</evidence>
<organism evidence="12 13">
    <name type="scientific">Phascolarctos cinereus</name>
    <name type="common">Koala</name>
    <dbReference type="NCBI Taxonomy" id="38626"/>
    <lineage>
        <taxon>Eukaryota</taxon>
        <taxon>Metazoa</taxon>
        <taxon>Chordata</taxon>
        <taxon>Craniata</taxon>
        <taxon>Vertebrata</taxon>
        <taxon>Euteleostomi</taxon>
        <taxon>Mammalia</taxon>
        <taxon>Metatheria</taxon>
        <taxon>Diprotodontia</taxon>
        <taxon>Phascolarctidae</taxon>
        <taxon>Phascolarctos</taxon>
    </lineage>
</organism>
<evidence type="ECO:0000313" key="13">
    <source>
        <dbReference type="RefSeq" id="XP_020846741.1"/>
    </source>
</evidence>
<dbReference type="PANTHER" id="PTHR31169">
    <property type="entry name" value="OS05G0300700 PROTEIN"/>
    <property type="match status" value="1"/>
</dbReference>
<evidence type="ECO:0000256" key="9">
    <source>
        <dbReference type="ARBA" id="ARBA00023242"/>
    </source>
</evidence>
<accession>A0A6P5KRA8</accession>
<keyword evidence="8" id="KW-0804">Transcription</keyword>
<keyword evidence="4" id="KW-1017">Isopeptide bond</keyword>
<dbReference type="CTD" id="83879"/>
<keyword evidence="6" id="KW-0832">Ubl conjugation</keyword>
<keyword evidence="13" id="KW-0131">Cell cycle</keyword>
<dbReference type="GO" id="GO:0005737">
    <property type="term" value="C:cytoplasm"/>
    <property type="evidence" value="ECO:0007669"/>
    <property type="project" value="UniProtKB-SubCell"/>
</dbReference>
<evidence type="ECO:0000256" key="5">
    <source>
        <dbReference type="ARBA" id="ARBA00022553"/>
    </source>
</evidence>
<dbReference type="Pfam" id="PF10497">
    <property type="entry name" value="zf-4CXXC_R1"/>
    <property type="match status" value="1"/>
</dbReference>
<dbReference type="AlphaFoldDB" id="A0A6P5KRA8"/>
<keyword evidence="9" id="KW-0539">Nucleus</keyword>
<dbReference type="PANTHER" id="PTHR31169:SF2">
    <property type="entry name" value="CELL DIVISION CYCLE-ASSOCIATED PROTEIN 7"/>
    <property type="match status" value="1"/>
</dbReference>
<sequence length="374" mass="42803">MDPFRMQQKDLSVKKNFKNFRNVKLISMETSSSSDDSCDSFASDNFANTKLDSDDEGRRTRSKMKHLGPLQVALKFPTRDLKGARKHKVTPTKAPEVPTSNSDSDSDSEDEKGSSFLEKRALNIKENKAMLAKLMSELQSFPGLFTGRRSLPGSSPQSKPNRRRSFPRDPSRRNPERRARPYTRSRSLLEGPPDLHLEEEIDFEDKYMLVRKRKSMDGYMDDDATPRSRRPGTMTLPHIVRPVEEITEEELENICISSRDKIYNRSLGSTCHQCRQKTIDTKTNCRNPECFGVRGQFCGPCLRNRYGEEVKIALLDPNWHCPPCRGICNCSFCRQRDGRCATGVLVYLAKYHGFGNVHAYLKSLKREFEMEAAN</sequence>
<gene>
    <name evidence="13" type="primary">CDCA7</name>
</gene>
<keyword evidence="13" id="KW-0132">Cell division</keyword>
<feature type="compositionally biased region" description="Low complexity" evidence="10">
    <location>
        <begin position="31"/>
        <end position="44"/>
    </location>
</feature>
<comment type="subcellular location">
    <subcellularLocation>
        <location evidence="2">Cytoplasm</location>
    </subcellularLocation>
    <subcellularLocation>
        <location evidence="1">Nucleus</location>
    </subcellularLocation>
</comment>
<evidence type="ECO:0000256" key="4">
    <source>
        <dbReference type="ARBA" id="ARBA00022499"/>
    </source>
</evidence>
<dbReference type="GO" id="GO:0051301">
    <property type="term" value="P:cell division"/>
    <property type="evidence" value="ECO:0007669"/>
    <property type="project" value="UniProtKB-KW"/>
</dbReference>
<feature type="compositionally biased region" description="Basic and acidic residues" evidence="10">
    <location>
        <begin position="166"/>
        <end position="179"/>
    </location>
</feature>
<dbReference type="OMA" id="DCWGIRG"/>
<reference evidence="13" key="1">
    <citation type="submission" date="2025-08" db="UniProtKB">
        <authorList>
            <consortium name="RefSeq"/>
        </authorList>
    </citation>
    <scope>IDENTIFICATION</scope>
    <source>
        <tissue evidence="13">Spleen</tissue>
    </source>
</reference>
<dbReference type="RefSeq" id="XP_020846741.1">
    <property type="nucleotide sequence ID" value="XM_020991082.1"/>
</dbReference>
<evidence type="ECO:0000256" key="10">
    <source>
        <dbReference type="SAM" id="MobiDB-lite"/>
    </source>
</evidence>
<evidence type="ECO:0000256" key="7">
    <source>
        <dbReference type="ARBA" id="ARBA00023015"/>
    </source>
</evidence>
<keyword evidence="7" id="KW-0805">Transcription regulation</keyword>
<evidence type="ECO:0000256" key="2">
    <source>
        <dbReference type="ARBA" id="ARBA00004496"/>
    </source>
</evidence>
<keyword evidence="5" id="KW-0597">Phosphoprotein</keyword>
<feature type="domain" description="Zinc-finger" evidence="11">
    <location>
        <begin position="264"/>
        <end position="361"/>
    </location>
</feature>
<evidence type="ECO:0000313" key="12">
    <source>
        <dbReference type="Proteomes" id="UP000515140"/>
    </source>
</evidence>
<dbReference type="InterPro" id="IPR040221">
    <property type="entry name" value="CDCA7/CDA7L"/>
</dbReference>
<dbReference type="GeneID" id="110211633"/>
<keyword evidence="3" id="KW-0963">Cytoplasm</keyword>